<dbReference type="EMBL" id="CP002629">
    <property type="protein sequence ID" value="AEB08496.1"/>
    <property type="molecule type" value="Genomic_DNA"/>
</dbReference>
<comment type="similarity">
    <text evidence="1">Belongs to the N(4)/N(6)-methyltransferase family. N(4) subfamily.</text>
</comment>
<proteinExistence type="inferred from homology"/>
<evidence type="ECO:0000256" key="1">
    <source>
        <dbReference type="ARBA" id="ARBA00010203"/>
    </source>
</evidence>
<reference evidence="10 11" key="1">
    <citation type="journal article" date="2011" name="Stand. Genomic Sci.">
        <title>Complete genome sequence of the acetate-degrading sulfate reducer Desulfobacca acetoxidans type strain (ASRB2).</title>
        <authorList>
            <person name="Goker M."/>
            <person name="Teshima H."/>
            <person name="Lapidus A."/>
            <person name="Nolan M."/>
            <person name="Lucas S."/>
            <person name="Hammon N."/>
            <person name="Deshpande S."/>
            <person name="Cheng J.F."/>
            <person name="Tapia R."/>
            <person name="Han C."/>
            <person name="Goodwin L."/>
            <person name="Pitluck S."/>
            <person name="Huntemann M."/>
            <person name="Liolios K."/>
            <person name="Ivanova N."/>
            <person name="Pagani I."/>
            <person name="Mavromatis K."/>
            <person name="Ovchinikova G."/>
            <person name="Pati A."/>
            <person name="Chen A."/>
            <person name="Palaniappan K."/>
            <person name="Land M."/>
            <person name="Hauser L."/>
            <person name="Brambilla E.M."/>
            <person name="Rohde M."/>
            <person name="Spring S."/>
            <person name="Detter J.C."/>
            <person name="Woyke T."/>
            <person name="Bristow J."/>
            <person name="Eisen J.A."/>
            <person name="Markowitz V."/>
            <person name="Hugenholtz P."/>
            <person name="Kyrpides N.C."/>
            <person name="Klenk H.P."/>
        </authorList>
    </citation>
    <scope>NUCLEOTIDE SEQUENCE [LARGE SCALE GENOMIC DNA]</scope>
    <source>
        <strain evidence="11">ATCC 700848 / DSM 11109 / ASRB2</strain>
    </source>
</reference>
<dbReference type="GO" id="GO:0015667">
    <property type="term" value="F:site-specific DNA-methyltransferase (cytosine-N4-specific) activity"/>
    <property type="evidence" value="ECO:0007669"/>
    <property type="project" value="UniProtKB-EC"/>
</dbReference>
<evidence type="ECO:0000256" key="8">
    <source>
        <dbReference type="ARBA" id="ARBA00049120"/>
    </source>
</evidence>
<dbReference type="GO" id="GO:0003677">
    <property type="term" value="F:DNA binding"/>
    <property type="evidence" value="ECO:0007669"/>
    <property type="project" value="UniProtKB-KW"/>
</dbReference>
<comment type="catalytic activity">
    <reaction evidence="8">
        <text>a 2'-deoxycytidine in DNA + S-adenosyl-L-methionine = an N(4)-methyl-2'-deoxycytidine in DNA + S-adenosyl-L-homocysteine + H(+)</text>
        <dbReference type="Rhea" id="RHEA:16857"/>
        <dbReference type="Rhea" id="RHEA-COMP:11369"/>
        <dbReference type="Rhea" id="RHEA-COMP:13674"/>
        <dbReference type="ChEBI" id="CHEBI:15378"/>
        <dbReference type="ChEBI" id="CHEBI:57856"/>
        <dbReference type="ChEBI" id="CHEBI:59789"/>
        <dbReference type="ChEBI" id="CHEBI:85452"/>
        <dbReference type="ChEBI" id="CHEBI:137933"/>
        <dbReference type="EC" id="2.1.1.113"/>
    </reaction>
</comment>
<evidence type="ECO:0000256" key="7">
    <source>
        <dbReference type="ARBA" id="ARBA00023125"/>
    </source>
</evidence>
<evidence type="ECO:0000259" key="9">
    <source>
        <dbReference type="Pfam" id="PF01555"/>
    </source>
</evidence>
<dbReference type="OrthoDB" id="9773060at2"/>
<dbReference type="Pfam" id="PF01555">
    <property type="entry name" value="N6_N4_Mtase"/>
    <property type="match status" value="1"/>
</dbReference>
<dbReference type="GO" id="GO:0009307">
    <property type="term" value="P:DNA restriction-modification system"/>
    <property type="evidence" value="ECO:0007669"/>
    <property type="project" value="UniProtKB-KW"/>
</dbReference>
<dbReference type="Proteomes" id="UP000000483">
    <property type="component" value="Chromosome"/>
</dbReference>
<dbReference type="EC" id="2.1.1.113" evidence="2"/>
<protein>
    <recommendedName>
        <fullName evidence="2">site-specific DNA-methyltransferase (cytosine-N(4)-specific)</fullName>
        <ecNumber evidence="2">2.1.1.113</ecNumber>
    </recommendedName>
</protein>
<dbReference type="AlphaFoldDB" id="F2NG83"/>
<dbReference type="RefSeq" id="WP_013705609.1">
    <property type="nucleotide sequence ID" value="NC_015388.1"/>
</dbReference>
<name>F2NG83_DESAR</name>
<keyword evidence="6" id="KW-0680">Restriction system</keyword>
<dbReference type="eggNOG" id="COG0863">
    <property type="taxonomic scope" value="Bacteria"/>
</dbReference>
<dbReference type="REBASE" id="34413">
    <property type="entry name" value="M.Dac11109II"/>
</dbReference>
<dbReference type="InterPro" id="IPR017985">
    <property type="entry name" value="MeTrfase_CN4_CS"/>
</dbReference>
<evidence type="ECO:0000256" key="2">
    <source>
        <dbReference type="ARBA" id="ARBA00012185"/>
    </source>
</evidence>
<feature type="domain" description="DNA methylase N-4/N-6" evidence="9">
    <location>
        <begin position="52"/>
        <end position="123"/>
    </location>
</feature>
<dbReference type="SUPFAM" id="SSF53335">
    <property type="entry name" value="S-adenosyl-L-methionine-dependent methyltransferases"/>
    <property type="match status" value="2"/>
</dbReference>
<dbReference type="Gene3D" id="3.40.50.150">
    <property type="entry name" value="Vaccinia Virus protein VP39"/>
    <property type="match status" value="2"/>
</dbReference>
<evidence type="ECO:0000313" key="10">
    <source>
        <dbReference type="EMBL" id="AEB08496.1"/>
    </source>
</evidence>
<evidence type="ECO:0000256" key="3">
    <source>
        <dbReference type="ARBA" id="ARBA00022603"/>
    </source>
</evidence>
<dbReference type="InterPro" id="IPR002941">
    <property type="entry name" value="DNA_methylase_N4/N6"/>
</dbReference>
<gene>
    <name evidence="10" type="ordered locus">Desac_0610</name>
</gene>
<sequence>MTHNQLDLFSVGPCNLHCSEAEFVAEIEKFDEFGKATQVFVFPDQAVNIPVYINEFWTAKQRAAHSLHEISYRACFKPQLPRFFIERLTRLGEVVYDPFMGRGTTLIEAALWGRVPIGCDINPLSEILIRPRLNPPDISEVKSRLTAIDFNQPVDILDDLLVFYHPETLRAITNLRTYLLERAGGGELDRIDAWIRLVATNRLTGHSKGFFSVYTMPPNQAVSVASQQRINEKRQQIPPWRNVPDIILKKSRSLLGKLTLSDRQALKENAPHALLLTGSAENTPAIPDQTVSLVVTSPPFLDIVNYQTDNWLRCWFNGLDASQVRIWQVKRPLEWQERMQQVFAELNRVLKPGGHVAFEVGEVRGGKLLLETLVVPAAQAAGLKPLMVIINNQAFTKTANCWGVDNLKKGTNTNRIVLLKKNCL</sequence>
<keyword evidence="11" id="KW-1185">Reference proteome</keyword>
<dbReference type="HOGENOM" id="CLU_027633_2_0_7"/>
<organism evidence="10 11">
    <name type="scientific">Desulfobacca acetoxidans (strain ATCC 700848 / DSM 11109 / ASRB2)</name>
    <dbReference type="NCBI Taxonomy" id="880072"/>
    <lineage>
        <taxon>Bacteria</taxon>
        <taxon>Pseudomonadati</taxon>
        <taxon>Thermodesulfobacteriota</taxon>
        <taxon>Desulfobaccia</taxon>
        <taxon>Desulfobaccales</taxon>
        <taxon>Desulfobaccaceae</taxon>
        <taxon>Desulfobacca</taxon>
    </lineage>
</organism>
<evidence type="ECO:0000256" key="6">
    <source>
        <dbReference type="ARBA" id="ARBA00022747"/>
    </source>
</evidence>
<dbReference type="STRING" id="880072.Desac_0610"/>
<accession>F2NG83</accession>
<keyword evidence="7" id="KW-0238">DNA-binding</keyword>
<dbReference type="GO" id="GO:0032259">
    <property type="term" value="P:methylation"/>
    <property type="evidence" value="ECO:0007669"/>
    <property type="project" value="UniProtKB-KW"/>
</dbReference>
<evidence type="ECO:0000256" key="4">
    <source>
        <dbReference type="ARBA" id="ARBA00022679"/>
    </source>
</evidence>
<dbReference type="GO" id="GO:0008170">
    <property type="term" value="F:N-methyltransferase activity"/>
    <property type="evidence" value="ECO:0007669"/>
    <property type="project" value="InterPro"/>
</dbReference>
<dbReference type="InterPro" id="IPR029063">
    <property type="entry name" value="SAM-dependent_MTases_sf"/>
</dbReference>
<dbReference type="KEGG" id="dao:Desac_0610"/>
<dbReference type="PROSITE" id="PS00093">
    <property type="entry name" value="N4_MTASE"/>
    <property type="match status" value="1"/>
</dbReference>
<reference evidence="11" key="2">
    <citation type="submission" date="2011-03" db="EMBL/GenBank/DDBJ databases">
        <title>The complete genome of Desulfobacca acetoxidans DSM 11109.</title>
        <authorList>
            <consortium name="US DOE Joint Genome Institute (JGI-PGF)"/>
            <person name="Lucas S."/>
            <person name="Copeland A."/>
            <person name="Lapidus A."/>
            <person name="Bruce D."/>
            <person name="Goodwin L."/>
            <person name="Pitluck S."/>
            <person name="Peters L."/>
            <person name="Kyrpides N."/>
            <person name="Mavromatis K."/>
            <person name="Ivanova N."/>
            <person name="Ovchinnikova G."/>
            <person name="Teshima H."/>
            <person name="Detter J.C."/>
            <person name="Han C."/>
            <person name="Land M."/>
            <person name="Hauser L."/>
            <person name="Markowitz V."/>
            <person name="Cheng J.-F."/>
            <person name="Hugenholtz P."/>
            <person name="Woyke T."/>
            <person name="Wu D."/>
            <person name="Spring S."/>
            <person name="Schueler E."/>
            <person name="Brambilla E."/>
            <person name="Klenk H.-P."/>
            <person name="Eisen J.A."/>
        </authorList>
    </citation>
    <scope>NUCLEOTIDE SEQUENCE [LARGE SCALE GENOMIC DNA]</scope>
    <source>
        <strain evidence="11">ATCC 700848 / DSM 11109 / ASRB2</strain>
    </source>
</reference>
<keyword evidence="4" id="KW-0808">Transferase</keyword>
<keyword evidence="3 10" id="KW-0489">Methyltransferase</keyword>
<evidence type="ECO:0000256" key="5">
    <source>
        <dbReference type="ARBA" id="ARBA00022691"/>
    </source>
</evidence>
<keyword evidence="5" id="KW-0949">S-adenosyl-L-methionine</keyword>
<evidence type="ECO:0000313" key="11">
    <source>
        <dbReference type="Proteomes" id="UP000000483"/>
    </source>
</evidence>